<dbReference type="EMBL" id="REGN01009115">
    <property type="protein sequence ID" value="RNA01921.1"/>
    <property type="molecule type" value="Genomic_DNA"/>
</dbReference>
<proteinExistence type="predicted"/>
<evidence type="ECO:0000313" key="1">
    <source>
        <dbReference type="EMBL" id="RNA01921.1"/>
    </source>
</evidence>
<sequence>MGTSAMHTRLNALATLKSVSSMVNSIFSSVNLNNKKCSLNKNVLKKFKKWAFWFNKFNRKFDLIINF</sequence>
<dbReference type="Proteomes" id="UP000276133">
    <property type="component" value="Unassembled WGS sequence"/>
</dbReference>
<reference evidence="1 2" key="1">
    <citation type="journal article" date="2018" name="Sci. Rep.">
        <title>Genomic signatures of local adaptation to the degree of environmental predictability in rotifers.</title>
        <authorList>
            <person name="Franch-Gras L."/>
            <person name="Hahn C."/>
            <person name="Garcia-Roger E.M."/>
            <person name="Carmona M.J."/>
            <person name="Serra M."/>
            <person name="Gomez A."/>
        </authorList>
    </citation>
    <scope>NUCLEOTIDE SEQUENCE [LARGE SCALE GENOMIC DNA]</scope>
    <source>
        <strain evidence="1">HYR1</strain>
    </source>
</reference>
<protein>
    <submittedName>
        <fullName evidence="1">Uncharacterized protein</fullName>
    </submittedName>
</protein>
<comment type="caution">
    <text evidence="1">The sequence shown here is derived from an EMBL/GenBank/DDBJ whole genome shotgun (WGS) entry which is preliminary data.</text>
</comment>
<organism evidence="1 2">
    <name type="scientific">Brachionus plicatilis</name>
    <name type="common">Marine rotifer</name>
    <name type="synonym">Brachionus muelleri</name>
    <dbReference type="NCBI Taxonomy" id="10195"/>
    <lineage>
        <taxon>Eukaryota</taxon>
        <taxon>Metazoa</taxon>
        <taxon>Spiralia</taxon>
        <taxon>Gnathifera</taxon>
        <taxon>Rotifera</taxon>
        <taxon>Eurotatoria</taxon>
        <taxon>Monogononta</taxon>
        <taxon>Pseudotrocha</taxon>
        <taxon>Ploima</taxon>
        <taxon>Brachionidae</taxon>
        <taxon>Brachionus</taxon>
    </lineage>
</organism>
<gene>
    <name evidence="1" type="ORF">BpHYR1_002602</name>
</gene>
<keyword evidence="2" id="KW-1185">Reference proteome</keyword>
<evidence type="ECO:0000313" key="2">
    <source>
        <dbReference type="Proteomes" id="UP000276133"/>
    </source>
</evidence>
<accession>A0A3M7PT36</accession>
<name>A0A3M7PT36_BRAPC</name>
<dbReference type="AlphaFoldDB" id="A0A3M7PT36"/>